<name>A0A450TIM9_9GAMM</name>
<evidence type="ECO:0000259" key="4">
    <source>
        <dbReference type="Pfam" id="PF25800"/>
    </source>
</evidence>
<feature type="compositionally biased region" description="Basic and acidic residues" evidence="2">
    <location>
        <begin position="435"/>
        <end position="453"/>
    </location>
</feature>
<feature type="region of interest" description="Disordered" evidence="2">
    <location>
        <begin position="413"/>
        <end position="453"/>
    </location>
</feature>
<feature type="region of interest" description="Disordered" evidence="2">
    <location>
        <begin position="184"/>
        <end position="210"/>
    </location>
</feature>
<dbReference type="NCBIfam" id="TIGR03504">
    <property type="entry name" value="FimV_Cterm"/>
    <property type="match status" value="1"/>
</dbReference>
<protein>
    <submittedName>
        <fullName evidence="5">FimV N-terminal domain-containing protein</fullName>
    </submittedName>
</protein>
<feature type="domain" description="FimV N-terminal" evidence="4">
    <location>
        <begin position="43"/>
        <end position="150"/>
    </location>
</feature>
<dbReference type="InterPro" id="IPR020012">
    <property type="entry name" value="LysM_FimV"/>
</dbReference>
<evidence type="ECO:0000256" key="3">
    <source>
        <dbReference type="SAM" id="Phobius"/>
    </source>
</evidence>
<keyword evidence="3" id="KW-0812">Transmembrane</keyword>
<feature type="compositionally biased region" description="Polar residues" evidence="2">
    <location>
        <begin position="479"/>
        <end position="492"/>
    </location>
</feature>
<organism evidence="5">
    <name type="scientific">Candidatus Kentrum sp. FW</name>
    <dbReference type="NCBI Taxonomy" id="2126338"/>
    <lineage>
        <taxon>Bacteria</taxon>
        <taxon>Pseudomonadati</taxon>
        <taxon>Pseudomonadota</taxon>
        <taxon>Gammaproteobacteria</taxon>
        <taxon>Candidatus Kentrum</taxon>
    </lineage>
</organism>
<proteinExistence type="predicted"/>
<accession>A0A450TIM9</accession>
<feature type="region of interest" description="Disordered" evidence="2">
    <location>
        <begin position="300"/>
        <end position="320"/>
    </location>
</feature>
<dbReference type="EMBL" id="CAADFE010000011">
    <property type="protein sequence ID" value="VFJ67158.1"/>
    <property type="molecule type" value="Genomic_DNA"/>
</dbReference>
<feature type="region of interest" description="Disordered" evidence="2">
    <location>
        <begin position="556"/>
        <end position="721"/>
    </location>
</feature>
<feature type="compositionally biased region" description="Polar residues" evidence="2">
    <location>
        <begin position="564"/>
        <end position="587"/>
    </location>
</feature>
<dbReference type="CDD" id="cd12087">
    <property type="entry name" value="TM_EGFR-like"/>
    <property type="match status" value="1"/>
</dbReference>
<feature type="compositionally biased region" description="Pro residues" evidence="2">
    <location>
        <begin position="659"/>
        <end position="668"/>
    </location>
</feature>
<evidence type="ECO:0000256" key="1">
    <source>
        <dbReference type="SAM" id="Coils"/>
    </source>
</evidence>
<dbReference type="InterPro" id="IPR036779">
    <property type="entry name" value="LysM_dom_sf"/>
</dbReference>
<dbReference type="Gene3D" id="1.20.58.2200">
    <property type="match status" value="1"/>
</dbReference>
<dbReference type="InterPro" id="IPR057840">
    <property type="entry name" value="FimV_N"/>
</dbReference>
<dbReference type="NCBIfam" id="TIGR03505">
    <property type="entry name" value="FimV_core"/>
    <property type="match status" value="1"/>
</dbReference>
<evidence type="ECO:0000313" key="5">
    <source>
        <dbReference type="EMBL" id="VFJ67158.1"/>
    </source>
</evidence>
<dbReference type="Gene3D" id="3.10.350.10">
    <property type="entry name" value="LysM domain"/>
    <property type="match status" value="1"/>
</dbReference>
<reference evidence="5" key="1">
    <citation type="submission" date="2019-02" db="EMBL/GenBank/DDBJ databases">
        <authorList>
            <person name="Gruber-Vodicka R. H."/>
            <person name="Seah K. B. B."/>
        </authorList>
    </citation>
    <scope>NUCLEOTIDE SEQUENCE</scope>
    <source>
        <strain evidence="5">BECK_BZ131</strain>
    </source>
</reference>
<feature type="coiled-coil region" evidence="1">
    <location>
        <begin position="350"/>
        <end position="412"/>
    </location>
</feature>
<feature type="compositionally biased region" description="Acidic residues" evidence="2">
    <location>
        <begin position="681"/>
        <end position="701"/>
    </location>
</feature>
<evidence type="ECO:0000256" key="2">
    <source>
        <dbReference type="SAM" id="MobiDB-lite"/>
    </source>
</evidence>
<dbReference type="InterPro" id="IPR020011">
    <property type="entry name" value="FimV_C"/>
</dbReference>
<dbReference type="Pfam" id="PF25800">
    <property type="entry name" value="FimV_N"/>
    <property type="match status" value="1"/>
</dbReference>
<keyword evidence="3" id="KW-1133">Transmembrane helix</keyword>
<gene>
    <name evidence="5" type="ORF">BECKFW1821C_GA0114237_101121</name>
</gene>
<feature type="transmembrane region" description="Helical" evidence="3">
    <location>
        <begin position="508"/>
        <end position="529"/>
    </location>
</feature>
<dbReference type="AlphaFoldDB" id="A0A450TIM9"/>
<keyword evidence="3" id="KW-0472">Membrane</keyword>
<dbReference type="InterPro" id="IPR038440">
    <property type="entry name" value="FimV_C_sf"/>
</dbReference>
<sequence>MLSDFDSKRSIVQKHIRNLSVMRKSIFVLVLLLLAPMTGVYALSLTDIDLSSKLNEPLNARIPLHALQPGDMETIRVKLADIEYFTRANLERPSVLDNLLFKAIQTPSGSAHIQITTENAINEPFLSFIVEVNWSRGRILREYTLLLDPPMYTGTVSSTVKKAETATDKTVTGGAAVTTTKTAESSTTKTLAPSTTTVSEKPDGTDISNHYGPVAAKDTLWSVATRFRPNKSVSIEQMMLLIQQYNPDAFSQNNINTLKAGAILRIPNSGKTATIPQAKALAEVKQQHAAWEEFRQKLAGKPTATPDGSPVPSVETKVGSTEIERSGRVEILSAGSAVEGVGQVGKKDNIKGLRAEISLVKEEVDAKNRENEELRSRLIEAENLIQEFVHLMEIQSDEINALKKKLAETRSEIEVTEPQPAKPEVKIPTTSQVTHDGDDARIPDEKVEPPVSKTEKAEEMAIEQGAPIAPAPISEPTIDATTSTEPKVTTSEPIPGKARFTDRIHDNLIIIVAGLGGILVLIGAIVLWLRRQREITEEQESNNVVKTTETFINPQGIGIDTKGIFSSNEPDSSSNQAKTPFQGTLPNQEEKPAEPSVPQQSETDPFLSIKESISSIPEAKPISDTESDMVEKITDKSSAPPAATSDPSNTKTILTSETEPPPLEPPPIKGKATKPTATEGENLDLDFGFDSDSEVSDELPAEENNQTQVPDFPSTDMSDGTIDETQTKLDLAQAYIDMGDTEGARNILDKILKKGSKAHKSIARELLGKLD</sequence>
<feature type="compositionally biased region" description="Low complexity" evidence="2">
    <location>
        <begin position="637"/>
        <end position="658"/>
    </location>
</feature>
<feature type="region of interest" description="Disordered" evidence="2">
    <location>
        <begin position="469"/>
        <end position="494"/>
    </location>
</feature>
<keyword evidence="1" id="KW-0175">Coiled coil</keyword>
<feature type="compositionally biased region" description="Low complexity" evidence="2">
    <location>
        <begin position="184"/>
        <end position="199"/>
    </location>
</feature>